<protein>
    <recommendedName>
        <fullName evidence="2">Azaphilone pigments biosynthesis cluster protein L N-terminal domain-containing protein</fullName>
    </recommendedName>
</protein>
<evidence type="ECO:0000259" key="2">
    <source>
        <dbReference type="Pfam" id="PF17111"/>
    </source>
</evidence>
<sequence length="419" mass="46797">MADPVSIGASVITVAAASIQSVMCLSDAIKRYQSRDKTLKRLLGQLQDLINILNQLEEVATVQETSILKLLGGPIGRCGELCGEFEEAMKSFSEKSKVGVRDWMKMEFMRGNINTFIETLEGYKSTITIGLGTVTMSTSKQTHQVLEEYHEVIMDTIYGLEVHLDRIEEYLTHTATDSTAESNAKVDLQDEREVTKQCLRICKDARSYLKALQDQESSLLDGTSPDIVDSPRNQFEAQLSTNRGLSEARDKLAEIIGRLQERLDTMHQNGGPERDLERSRLQEEINMQKQCLEVCKRVSNQVADKKVHTFGEIIAEGSSDQMVITTLADLFDVKRAWSKTDSAQMIGSTTAEALIKISADRYGSRFGAVTPEVRVATETRRSNPLPLNEARKDAQLADPERRQNKPSSNSVRKRTSEGD</sequence>
<evidence type="ECO:0000313" key="4">
    <source>
        <dbReference type="Proteomes" id="UP000235672"/>
    </source>
</evidence>
<feature type="domain" description="Azaphilone pigments biosynthesis cluster protein L N-terminal" evidence="2">
    <location>
        <begin position="2"/>
        <end position="203"/>
    </location>
</feature>
<feature type="compositionally biased region" description="Basic and acidic residues" evidence="1">
    <location>
        <begin position="389"/>
        <end position="403"/>
    </location>
</feature>
<dbReference type="EMBL" id="KZ613486">
    <property type="protein sequence ID" value="PMD20165.1"/>
    <property type="molecule type" value="Genomic_DNA"/>
</dbReference>
<dbReference type="Pfam" id="PF17111">
    <property type="entry name" value="PigL_N"/>
    <property type="match status" value="1"/>
</dbReference>
<evidence type="ECO:0000256" key="1">
    <source>
        <dbReference type="SAM" id="MobiDB-lite"/>
    </source>
</evidence>
<reference evidence="3 4" key="1">
    <citation type="submission" date="2016-05" db="EMBL/GenBank/DDBJ databases">
        <title>A degradative enzymes factory behind the ericoid mycorrhizal symbiosis.</title>
        <authorList>
            <consortium name="DOE Joint Genome Institute"/>
            <person name="Martino E."/>
            <person name="Morin E."/>
            <person name="Grelet G."/>
            <person name="Kuo A."/>
            <person name="Kohler A."/>
            <person name="Daghino S."/>
            <person name="Barry K."/>
            <person name="Choi C."/>
            <person name="Cichocki N."/>
            <person name="Clum A."/>
            <person name="Copeland A."/>
            <person name="Hainaut M."/>
            <person name="Haridas S."/>
            <person name="Labutti K."/>
            <person name="Lindquist E."/>
            <person name="Lipzen A."/>
            <person name="Khouja H.-R."/>
            <person name="Murat C."/>
            <person name="Ohm R."/>
            <person name="Olson A."/>
            <person name="Spatafora J."/>
            <person name="Veneault-Fourrey C."/>
            <person name="Henrissat B."/>
            <person name="Grigoriev I."/>
            <person name="Martin F."/>
            <person name="Perotto S."/>
        </authorList>
    </citation>
    <scope>NUCLEOTIDE SEQUENCE [LARGE SCALE GENOMIC DNA]</scope>
    <source>
        <strain evidence="3 4">UAMH 7357</strain>
    </source>
</reference>
<keyword evidence="4" id="KW-1185">Reference proteome</keyword>
<feature type="region of interest" description="Disordered" evidence="1">
    <location>
        <begin position="375"/>
        <end position="419"/>
    </location>
</feature>
<dbReference type="OrthoDB" id="428260at2759"/>
<evidence type="ECO:0000313" key="3">
    <source>
        <dbReference type="EMBL" id="PMD20165.1"/>
    </source>
</evidence>
<name>A0A2J6Q1M2_9HELO</name>
<dbReference type="InterPro" id="IPR031348">
    <property type="entry name" value="PigL_N"/>
</dbReference>
<accession>A0A2J6Q1M2</accession>
<gene>
    <name evidence="3" type="ORF">NA56DRAFT_646692</name>
</gene>
<organism evidence="3 4">
    <name type="scientific">Hyaloscypha hepaticicola</name>
    <dbReference type="NCBI Taxonomy" id="2082293"/>
    <lineage>
        <taxon>Eukaryota</taxon>
        <taxon>Fungi</taxon>
        <taxon>Dikarya</taxon>
        <taxon>Ascomycota</taxon>
        <taxon>Pezizomycotina</taxon>
        <taxon>Leotiomycetes</taxon>
        <taxon>Helotiales</taxon>
        <taxon>Hyaloscyphaceae</taxon>
        <taxon>Hyaloscypha</taxon>
    </lineage>
</organism>
<proteinExistence type="predicted"/>
<dbReference type="Proteomes" id="UP000235672">
    <property type="component" value="Unassembled WGS sequence"/>
</dbReference>
<dbReference type="AlphaFoldDB" id="A0A2J6Q1M2"/>